<keyword evidence="1" id="KW-0472">Membrane</keyword>
<proteinExistence type="predicted"/>
<keyword evidence="4" id="KW-1185">Reference proteome</keyword>
<sequence>MLFRSLLTTSLLAVTASTAPAGECTADFRRKGLRYLIQAFIHGVDDASFKQTPPADNVTSIILLLLYAILRAMLIHFEKFIK</sequence>
<feature type="chain" id="PRO_5040488974" evidence="2">
    <location>
        <begin position="19"/>
        <end position="82"/>
    </location>
</feature>
<reference evidence="3" key="2">
    <citation type="journal article" date="2022" name="Microb. Genom.">
        <title>A chromosome-scale genome assembly of the tomato pathogen Cladosporium fulvum reveals a compartmentalized genome architecture and the presence of a dispensable chromosome.</title>
        <authorList>
            <person name="Zaccaron A.Z."/>
            <person name="Chen L.H."/>
            <person name="Samaras A."/>
            <person name="Stergiopoulos I."/>
        </authorList>
    </citation>
    <scope>NUCLEOTIDE SEQUENCE</scope>
    <source>
        <strain evidence="3">Race5_Kim</strain>
    </source>
</reference>
<name>A0A9Q8L824_PASFU</name>
<dbReference type="RefSeq" id="XP_047756886.1">
    <property type="nucleotide sequence ID" value="XM_047899300.1"/>
</dbReference>
<dbReference type="KEGG" id="ffu:CLAFUR5_00152"/>
<evidence type="ECO:0000313" key="3">
    <source>
        <dbReference type="EMBL" id="UJO12520.1"/>
    </source>
</evidence>
<evidence type="ECO:0000256" key="1">
    <source>
        <dbReference type="SAM" id="Phobius"/>
    </source>
</evidence>
<gene>
    <name evidence="3" type="ORF">CLAFUR5_00152</name>
</gene>
<evidence type="ECO:0000313" key="4">
    <source>
        <dbReference type="Proteomes" id="UP000756132"/>
    </source>
</evidence>
<organism evidence="3 4">
    <name type="scientific">Passalora fulva</name>
    <name type="common">Tomato leaf mold</name>
    <name type="synonym">Cladosporium fulvum</name>
    <dbReference type="NCBI Taxonomy" id="5499"/>
    <lineage>
        <taxon>Eukaryota</taxon>
        <taxon>Fungi</taxon>
        <taxon>Dikarya</taxon>
        <taxon>Ascomycota</taxon>
        <taxon>Pezizomycotina</taxon>
        <taxon>Dothideomycetes</taxon>
        <taxon>Dothideomycetidae</taxon>
        <taxon>Mycosphaerellales</taxon>
        <taxon>Mycosphaerellaceae</taxon>
        <taxon>Fulvia</taxon>
    </lineage>
</organism>
<keyword evidence="2" id="KW-0732">Signal</keyword>
<keyword evidence="1" id="KW-0812">Transmembrane</keyword>
<dbReference type="Proteomes" id="UP000756132">
    <property type="component" value="Chromosome 1"/>
</dbReference>
<evidence type="ECO:0000256" key="2">
    <source>
        <dbReference type="SAM" id="SignalP"/>
    </source>
</evidence>
<accession>A0A9Q8L824</accession>
<dbReference type="EMBL" id="CP090163">
    <property type="protein sequence ID" value="UJO12520.1"/>
    <property type="molecule type" value="Genomic_DNA"/>
</dbReference>
<keyword evidence="1" id="KW-1133">Transmembrane helix</keyword>
<dbReference type="GeneID" id="71980030"/>
<dbReference type="AlphaFoldDB" id="A0A9Q8L824"/>
<feature type="transmembrane region" description="Helical" evidence="1">
    <location>
        <begin position="58"/>
        <end position="77"/>
    </location>
</feature>
<protein>
    <submittedName>
        <fullName evidence="3">Uncharacterized protein</fullName>
    </submittedName>
</protein>
<reference evidence="3" key="1">
    <citation type="submission" date="2021-12" db="EMBL/GenBank/DDBJ databases">
        <authorList>
            <person name="Zaccaron A."/>
            <person name="Stergiopoulos I."/>
        </authorList>
    </citation>
    <scope>NUCLEOTIDE SEQUENCE</scope>
    <source>
        <strain evidence="3">Race5_Kim</strain>
    </source>
</reference>
<feature type="signal peptide" evidence="2">
    <location>
        <begin position="1"/>
        <end position="18"/>
    </location>
</feature>